<organism evidence="3 4">
    <name type="scientific">Ephemerocybe angulata</name>
    <dbReference type="NCBI Taxonomy" id="980116"/>
    <lineage>
        <taxon>Eukaryota</taxon>
        <taxon>Fungi</taxon>
        <taxon>Dikarya</taxon>
        <taxon>Basidiomycota</taxon>
        <taxon>Agaricomycotina</taxon>
        <taxon>Agaricomycetes</taxon>
        <taxon>Agaricomycetidae</taxon>
        <taxon>Agaricales</taxon>
        <taxon>Agaricineae</taxon>
        <taxon>Psathyrellaceae</taxon>
        <taxon>Ephemerocybe</taxon>
    </lineage>
</organism>
<sequence>MLFYEVLAFLLAAFRAWRTVRDDMKLWNNKRLSLSYVIFSQGLIYISAVLALSVITLFLNFRVKFFLSRMFSSLKLPLSGFLTARFLIQLRKWERRKTHVDSLNTLPTVDIVATSTRIDFNHPGGSDPSHLRSDPSVIRELGRDIGPRPTSLDMMDPLVDGDSDSFEIRQSDDTDRVSRNSSSLSLPQEERVGAAASVEQSPVSALFSASGNMNRRNRGKAPTIAENSGERGRSTLSQNGDSSPSISIISTPSSRKAHRAD</sequence>
<keyword evidence="2" id="KW-0472">Membrane</keyword>
<evidence type="ECO:0000313" key="4">
    <source>
        <dbReference type="Proteomes" id="UP000521943"/>
    </source>
</evidence>
<dbReference type="AlphaFoldDB" id="A0A8H6HK84"/>
<feature type="compositionally biased region" description="Low complexity" evidence="1">
    <location>
        <begin position="242"/>
        <end position="254"/>
    </location>
</feature>
<dbReference type="OrthoDB" id="3267855at2759"/>
<dbReference type="EMBL" id="JACGCI010000083">
    <property type="protein sequence ID" value="KAF6747308.1"/>
    <property type="molecule type" value="Genomic_DNA"/>
</dbReference>
<keyword evidence="2" id="KW-0812">Transmembrane</keyword>
<keyword evidence="2" id="KW-1133">Transmembrane helix</keyword>
<keyword evidence="4" id="KW-1185">Reference proteome</keyword>
<feature type="region of interest" description="Disordered" evidence="1">
    <location>
        <begin position="140"/>
        <end position="261"/>
    </location>
</feature>
<evidence type="ECO:0000256" key="1">
    <source>
        <dbReference type="SAM" id="MobiDB-lite"/>
    </source>
</evidence>
<feature type="transmembrane region" description="Helical" evidence="2">
    <location>
        <begin position="42"/>
        <end position="61"/>
    </location>
</feature>
<proteinExistence type="predicted"/>
<comment type="caution">
    <text evidence="3">The sequence shown here is derived from an EMBL/GenBank/DDBJ whole genome shotgun (WGS) entry which is preliminary data.</text>
</comment>
<gene>
    <name evidence="3" type="ORF">DFP72DRAFT_920446</name>
</gene>
<feature type="compositionally biased region" description="Basic and acidic residues" evidence="1">
    <location>
        <begin position="166"/>
        <end position="178"/>
    </location>
</feature>
<dbReference type="Proteomes" id="UP000521943">
    <property type="component" value="Unassembled WGS sequence"/>
</dbReference>
<evidence type="ECO:0000313" key="3">
    <source>
        <dbReference type="EMBL" id="KAF6747308.1"/>
    </source>
</evidence>
<reference evidence="3 4" key="1">
    <citation type="submission" date="2020-07" db="EMBL/GenBank/DDBJ databases">
        <title>Comparative genomics of pyrophilous fungi reveals a link between fire events and developmental genes.</title>
        <authorList>
            <consortium name="DOE Joint Genome Institute"/>
            <person name="Steindorff A.S."/>
            <person name="Carver A."/>
            <person name="Calhoun S."/>
            <person name="Stillman K."/>
            <person name="Liu H."/>
            <person name="Lipzen A."/>
            <person name="Pangilinan J."/>
            <person name="Labutti K."/>
            <person name="Bruns T.D."/>
            <person name="Grigoriev I.V."/>
        </authorList>
    </citation>
    <scope>NUCLEOTIDE SEQUENCE [LARGE SCALE GENOMIC DNA]</scope>
    <source>
        <strain evidence="3 4">CBS 144469</strain>
    </source>
</reference>
<name>A0A8H6HK84_9AGAR</name>
<accession>A0A8H6HK84</accession>
<evidence type="ECO:0000256" key="2">
    <source>
        <dbReference type="SAM" id="Phobius"/>
    </source>
</evidence>
<feature type="compositionally biased region" description="Polar residues" evidence="1">
    <location>
        <begin position="198"/>
        <end position="214"/>
    </location>
</feature>
<protein>
    <submittedName>
        <fullName evidence="3">Uncharacterized protein</fullName>
    </submittedName>
</protein>